<gene>
    <name evidence="1" type="ORF">AAJ76_3200011367</name>
</gene>
<dbReference type="AlphaFoldDB" id="A0A0F9WE85"/>
<dbReference type="GeneID" id="36320095"/>
<reference evidence="1 2" key="1">
    <citation type="journal article" date="2015" name="Environ. Microbiol.">
        <title>Genome analyses suggest the presence of polyploidy and recent human-driven expansions in eight global populations of the honeybee pathogen Nosema ceranae.</title>
        <authorList>
            <person name="Pelin A."/>
            <person name="Selman M."/>
            <person name="Aris-Brosou S."/>
            <person name="Farinelli L."/>
            <person name="Corradi N."/>
        </authorList>
    </citation>
    <scope>NUCLEOTIDE SEQUENCE [LARGE SCALE GENOMIC DNA]</scope>
    <source>
        <strain evidence="1 2">PA08 1199</strain>
    </source>
</reference>
<name>A0A0F9WE85_9MICR</name>
<organism evidence="1 2">
    <name type="scientific">Vairimorpha ceranae</name>
    <dbReference type="NCBI Taxonomy" id="40302"/>
    <lineage>
        <taxon>Eukaryota</taxon>
        <taxon>Fungi</taxon>
        <taxon>Fungi incertae sedis</taxon>
        <taxon>Microsporidia</taxon>
        <taxon>Nosematidae</taxon>
        <taxon>Vairimorpha</taxon>
    </lineage>
</organism>
<dbReference type="EMBL" id="JPQZ01000032">
    <property type="protein sequence ID" value="KKO75100.1"/>
    <property type="molecule type" value="Genomic_DNA"/>
</dbReference>
<sequence>MPFVKKKSNKLFSENKSYVKSLQGTDGKDKVLSLLEYYFKISCIPLQHAKK</sequence>
<dbReference type="Proteomes" id="UP000034350">
    <property type="component" value="Unassembled WGS sequence"/>
</dbReference>
<evidence type="ECO:0000313" key="1">
    <source>
        <dbReference type="EMBL" id="KKO75100.1"/>
    </source>
</evidence>
<keyword evidence="2" id="KW-1185">Reference proteome</keyword>
<accession>A0A0F9WE85</accession>
<dbReference type="VEuPathDB" id="MicrosporidiaDB:AAJ76_3200011367"/>
<proteinExistence type="predicted"/>
<dbReference type="RefSeq" id="XP_024330842.1">
    <property type="nucleotide sequence ID" value="XM_024475161.1"/>
</dbReference>
<protein>
    <submittedName>
        <fullName evidence="1">Uncharacterized protein</fullName>
    </submittedName>
</protein>
<comment type="caution">
    <text evidence="1">The sequence shown here is derived from an EMBL/GenBank/DDBJ whole genome shotgun (WGS) entry which is preliminary data.</text>
</comment>
<evidence type="ECO:0000313" key="2">
    <source>
        <dbReference type="Proteomes" id="UP000034350"/>
    </source>
</evidence>